<dbReference type="Proteomes" id="UP001157418">
    <property type="component" value="Unassembled WGS sequence"/>
</dbReference>
<evidence type="ECO:0008006" key="9">
    <source>
        <dbReference type="Google" id="ProtNLM"/>
    </source>
</evidence>
<sequence length="323" mass="37096">MDGDVSSDPMEGVENKEQSAPVNVDADEQPTPQNDIPRHEKLPSLIMPYAKYNSNKMREAIATWVLGTEQPFSVVEDDLFVHMMKTTTPLFEKTSRTSTKADCFKIYEHEKKTLTALTKAASKISLTTDCWKSSHQKIEYMVITGHFIDHNWRLQKRVLSFVHVPPPRTGLDIDDDLRKYKPHFHHLPNDDEWAHGRVFSVRSKIQNEVSRFSFPTIYSNAEKSIEEVKKALYEMYEEYLEIHDASVREAAMPANGCGGNEVSKTTSLGSGWEAFGEFIKNTDLERQKKSELDMYLAEGGYRQPGPQKDMDSFKALEWWNVHN</sequence>
<feature type="region of interest" description="Disordered" evidence="6">
    <location>
        <begin position="1"/>
        <end position="39"/>
    </location>
</feature>
<dbReference type="AlphaFoldDB" id="A0AAU9M602"/>
<comment type="subcellular location">
    <subcellularLocation>
        <location evidence="1">Nucleus</location>
    </subcellularLocation>
</comment>
<proteinExistence type="predicted"/>
<dbReference type="InterPro" id="IPR052035">
    <property type="entry name" value="ZnF_BED_domain_contain"/>
</dbReference>
<dbReference type="InterPro" id="IPR012337">
    <property type="entry name" value="RNaseH-like_sf"/>
</dbReference>
<evidence type="ECO:0000256" key="1">
    <source>
        <dbReference type="ARBA" id="ARBA00004123"/>
    </source>
</evidence>
<reference evidence="7 8" key="1">
    <citation type="submission" date="2022-01" db="EMBL/GenBank/DDBJ databases">
        <authorList>
            <person name="Xiong W."/>
            <person name="Schranz E."/>
        </authorList>
    </citation>
    <scope>NUCLEOTIDE SEQUENCE [LARGE SCALE GENOMIC DNA]</scope>
</reference>
<dbReference type="EMBL" id="CAKMRJ010000002">
    <property type="protein sequence ID" value="CAH1416278.1"/>
    <property type="molecule type" value="Genomic_DNA"/>
</dbReference>
<name>A0AAU9M602_9ASTR</name>
<gene>
    <name evidence="7" type="ORF">LVIROSA_LOCUS4053</name>
</gene>
<evidence type="ECO:0000256" key="6">
    <source>
        <dbReference type="SAM" id="MobiDB-lite"/>
    </source>
</evidence>
<accession>A0AAU9M602</accession>
<evidence type="ECO:0000256" key="2">
    <source>
        <dbReference type="ARBA" id="ARBA00022723"/>
    </source>
</evidence>
<keyword evidence="4" id="KW-0862">Zinc</keyword>
<evidence type="ECO:0000313" key="8">
    <source>
        <dbReference type="Proteomes" id="UP001157418"/>
    </source>
</evidence>
<keyword evidence="3" id="KW-0863">Zinc-finger</keyword>
<evidence type="ECO:0000256" key="3">
    <source>
        <dbReference type="ARBA" id="ARBA00022771"/>
    </source>
</evidence>
<dbReference type="GO" id="GO:0008270">
    <property type="term" value="F:zinc ion binding"/>
    <property type="evidence" value="ECO:0007669"/>
    <property type="project" value="UniProtKB-KW"/>
</dbReference>
<protein>
    <recommendedName>
        <fullName evidence="9">HAT C-terminal dimerisation domain-containing protein</fullName>
    </recommendedName>
</protein>
<dbReference type="SUPFAM" id="SSF53098">
    <property type="entry name" value="Ribonuclease H-like"/>
    <property type="match status" value="1"/>
</dbReference>
<organism evidence="7 8">
    <name type="scientific">Lactuca virosa</name>
    <dbReference type="NCBI Taxonomy" id="75947"/>
    <lineage>
        <taxon>Eukaryota</taxon>
        <taxon>Viridiplantae</taxon>
        <taxon>Streptophyta</taxon>
        <taxon>Embryophyta</taxon>
        <taxon>Tracheophyta</taxon>
        <taxon>Spermatophyta</taxon>
        <taxon>Magnoliopsida</taxon>
        <taxon>eudicotyledons</taxon>
        <taxon>Gunneridae</taxon>
        <taxon>Pentapetalae</taxon>
        <taxon>asterids</taxon>
        <taxon>campanulids</taxon>
        <taxon>Asterales</taxon>
        <taxon>Asteraceae</taxon>
        <taxon>Cichorioideae</taxon>
        <taxon>Cichorieae</taxon>
        <taxon>Lactucinae</taxon>
        <taxon>Lactuca</taxon>
    </lineage>
</organism>
<dbReference type="PANTHER" id="PTHR46481">
    <property type="entry name" value="ZINC FINGER BED DOMAIN-CONTAINING PROTEIN 4"/>
    <property type="match status" value="1"/>
</dbReference>
<evidence type="ECO:0000313" key="7">
    <source>
        <dbReference type="EMBL" id="CAH1416278.1"/>
    </source>
</evidence>
<dbReference type="GO" id="GO:0005634">
    <property type="term" value="C:nucleus"/>
    <property type="evidence" value="ECO:0007669"/>
    <property type="project" value="UniProtKB-SubCell"/>
</dbReference>
<evidence type="ECO:0000256" key="5">
    <source>
        <dbReference type="ARBA" id="ARBA00023242"/>
    </source>
</evidence>
<dbReference type="PANTHER" id="PTHR46481:SF10">
    <property type="entry name" value="ZINC FINGER BED DOMAIN-CONTAINING PROTEIN 39"/>
    <property type="match status" value="1"/>
</dbReference>
<evidence type="ECO:0000256" key="4">
    <source>
        <dbReference type="ARBA" id="ARBA00022833"/>
    </source>
</evidence>
<comment type="caution">
    <text evidence="7">The sequence shown here is derived from an EMBL/GenBank/DDBJ whole genome shotgun (WGS) entry which is preliminary data.</text>
</comment>
<keyword evidence="2" id="KW-0479">Metal-binding</keyword>
<keyword evidence="8" id="KW-1185">Reference proteome</keyword>
<keyword evidence="5" id="KW-0539">Nucleus</keyword>